<feature type="compositionally biased region" description="Basic and acidic residues" evidence="1">
    <location>
        <begin position="50"/>
        <end position="70"/>
    </location>
</feature>
<feature type="region of interest" description="Disordered" evidence="1">
    <location>
        <begin position="85"/>
        <end position="105"/>
    </location>
</feature>
<feature type="region of interest" description="Disordered" evidence="1">
    <location>
        <begin position="1217"/>
        <end position="1645"/>
    </location>
</feature>
<organism evidence="2 3">
    <name type="scientific">Trichuris muris</name>
    <name type="common">Mouse whipworm</name>
    <dbReference type="NCBI Taxonomy" id="70415"/>
    <lineage>
        <taxon>Eukaryota</taxon>
        <taxon>Metazoa</taxon>
        <taxon>Ecdysozoa</taxon>
        <taxon>Nematoda</taxon>
        <taxon>Enoplea</taxon>
        <taxon>Dorylaimia</taxon>
        <taxon>Trichinellida</taxon>
        <taxon>Trichuridae</taxon>
        <taxon>Trichuris</taxon>
    </lineage>
</organism>
<feature type="compositionally biased region" description="Basic residues" evidence="1">
    <location>
        <begin position="1325"/>
        <end position="1336"/>
    </location>
</feature>
<feature type="compositionally biased region" description="Basic residues" evidence="1">
    <location>
        <begin position="1052"/>
        <end position="1064"/>
    </location>
</feature>
<evidence type="ECO:0000313" key="3">
    <source>
        <dbReference type="WBParaSite" id="TMUE_2000007281.1"/>
    </source>
</evidence>
<feature type="compositionally biased region" description="Basic residues" evidence="1">
    <location>
        <begin position="1138"/>
        <end position="1150"/>
    </location>
</feature>
<feature type="region of interest" description="Disordered" evidence="1">
    <location>
        <begin position="682"/>
        <end position="715"/>
    </location>
</feature>
<feature type="region of interest" description="Disordered" evidence="1">
    <location>
        <begin position="135"/>
        <end position="157"/>
    </location>
</feature>
<feature type="compositionally biased region" description="Basic and acidic residues" evidence="1">
    <location>
        <begin position="1492"/>
        <end position="1506"/>
    </location>
</feature>
<feature type="compositionally biased region" description="Basic residues" evidence="1">
    <location>
        <begin position="1521"/>
        <end position="1533"/>
    </location>
</feature>
<reference evidence="2" key="2">
    <citation type="submission" date="2014-03" db="EMBL/GenBank/DDBJ databases">
        <title>The whipworm genome and dual-species transcriptomics of an intimate host-pathogen interaction.</title>
        <authorList>
            <person name="Foth B.J."/>
            <person name="Tsai I.J."/>
            <person name="Reid A.J."/>
            <person name="Bancroft A.J."/>
            <person name="Nichol S."/>
            <person name="Tracey A."/>
            <person name="Holroyd N."/>
            <person name="Cotton J.A."/>
            <person name="Stanley E.J."/>
            <person name="Zarowiecki M."/>
            <person name="Liu J.Z."/>
            <person name="Huckvale T."/>
            <person name="Cooper P.J."/>
            <person name="Grencis R.K."/>
            <person name="Berriman M."/>
        </authorList>
    </citation>
    <scope>NUCLEOTIDE SEQUENCE [LARGE SCALE GENOMIC DNA]</scope>
    <source>
        <strain evidence="2">Edinburgh</strain>
    </source>
</reference>
<reference evidence="3" key="3">
    <citation type="submission" date="2019-12" db="UniProtKB">
        <authorList>
            <consortium name="WormBaseParasite"/>
        </authorList>
    </citation>
    <scope>IDENTIFICATION</scope>
</reference>
<evidence type="ECO:0000256" key="1">
    <source>
        <dbReference type="SAM" id="MobiDB-lite"/>
    </source>
</evidence>
<feature type="compositionally biased region" description="Basic residues" evidence="1">
    <location>
        <begin position="1402"/>
        <end position="1411"/>
    </location>
</feature>
<dbReference type="STRING" id="70415.A0A5S6QIR6"/>
<protein>
    <submittedName>
        <fullName evidence="3 4">Uncharacterized protein</fullName>
    </submittedName>
</protein>
<dbReference type="WBParaSite" id="TMUE_2000007281.2">
    <property type="protein sequence ID" value="TMUE_2000007281.2"/>
    <property type="gene ID" value="WBGene00299834"/>
</dbReference>
<feature type="compositionally biased region" description="Basic residues" evidence="1">
    <location>
        <begin position="1441"/>
        <end position="1451"/>
    </location>
</feature>
<feature type="region of interest" description="Disordered" evidence="1">
    <location>
        <begin position="1026"/>
        <end position="1069"/>
    </location>
</feature>
<feature type="region of interest" description="Disordered" evidence="1">
    <location>
        <begin position="42"/>
        <end position="70"/>
    </location>
</feature>
<feature type="compositionally biased region" description="Basic and acidic residues" evidence="1">
    <location>
        <begin position="465"/>
        <end position="475"/>
    </location>
</feature>
<feature type="compositionally biased region" description="Basic and acidic residues" evidence="1">
    <location>
        <begin position="1617"/>
        <end position="1635"/>
    </location>
</feature>
<sequence length="1645" mass="181050">MDSDDITVIILLLLLFYIWQKRRKELTRQRCLPGTTRKLEDVQNPQFIENKTEEKELSEERPTDSISKKDAYSKLLQKAKVVVDEENDEMKEREETSPSKPDYQGINKKCLKPYIELNDNRSAVKVIKRTDVPEKNVHKTEQGPSAPFQNEAHKGELHVQRRNVKLDRKERKHEQAAIPEEEQLTTDHLNKRTIDIHIPKRENVSELTGTHVPIQKVEQRKATDKAEDEQAGLAVEKALRREMKAEDKAKESTTVGTELTTPKLDDRKAIGNKLESQSSEGANIYEPNMVTRSKSKGISKTSAKAAHEQQHPMRINEKKMISASAQGEHRLPVAEHRKLEENKDRIKTRTEGTIKDQTNKCIKKESTADKESVALGADLSPQTKRRKEACGADMQSRAVGNNILDDALAGPAAIIKQKSPISPTYSEAAKSQGRMLSSKTKVAGSSTKEQQPAASLQVLKRQKKKADGQIQDKEGSVGLDGTTKRRKTEAMADKDNAAVGAEVIALKRRNKEALAAATQSNGADASIVADSNVAKNKVHEHTRVQKLIKETADTETADQGVDIHLDRTNKRGKDEAVADKESAVIGAELVAIKRRNPEAASGEVKSHAMDVNITDDSIPTKGKVHVNVSRRKLKKETADIETAAQGVDVDMVRKNKRGKDEAVADKDSAVIGAELVALKRRNPEAASGEGKSHAMDVNITDDSIPTKGKVHVNVSRRKLKKETADIETADQGVDVDMVRKNKRGKDEAVADKDSAVIGAELVALKRRNPEAASGEGKSHAIDVNIPDDSIPTKGKVHGNVSRQKLKKETADIETADQGVDVDMVRKNKRGKDEAVADKDSAVIRAELVALKRRNPEAASGEVKSHAMDVNITDDSIPTKGKVHVNVSRRKLKKETADIETADQGVDVDMVRKNKRGKDEAVADKDSAVIGAELVALKRRNPEAASGEMESHAIDVNIPDDSIPTKGKVHGNVSRRKLKKETADIETADQRVDIDMVRMNKREKDEAVADKESAVIGAELVALKRRNPEAASGEGKSHAIDVNIPDDSIPTKGKVHGNVSRRKLKKETADIETADQGVDVDMVRKNKRGKDEAVADKESAVIGAELVALKRRNPEAASGEGKSHAIDVNIPDDSIPTKGKVHGNVSRRKLKKETADIETADQGADIDMVRMNKREKDEAVAGKESAAVGAELFVLKRRNTGTAASEMRSQAVEVNLPDDFVHRDGSHAGKGHLPVTQFDAEESGLNTPKSAGEDAPLSENKSSRRRKHSTKRRRQRTSAGVEHVAANVDLVALVKRSPGTSGASGAQAVGVNLPDNTEHFENMKKKETKKGRKKKSTKKDTGKKNPKLDPEKQAPETAKAISDSEKTEPPKRGRRSLITPRHSKEDLPKEGDAHEPSQIPPKSSKKKKKKTKKGIENKEEAQNEKQRSGDLTAEEVSLDKSKKTKKPKKKTKKGIENKEEPQNEKQKSGDLTAEEVSLDKSKKTKKSKRKTKKGIENKEEPQNEKQRSGGLTAEEVSLDKSKKTKQPKKKSKKNKSNEKPSQILPDELQPNVIPKAIGEEANAEKSPDAEEKHVAAADDKASKPAVRAKTKRKKKTESKRKGGMNKQVKQENVPVAEETSKQKMDEVEINKKDGNPKKKKKKQKDK</sequence>
<feature type="compositionally biased region" description="Basic and acidic residues" evidence="1">
    <location>
        <begin position="1561"/>
        <end position="1581"/>
    </location>
</feature>
<dbReference type="WBParaSite" id="TMUE_2000007281.1">
    <property type="protein sequence ID" value="TMUE_2000007281.1"/>
    <property type="gene ID" value="WBGene00299834"/>
</dbReference>
<feature type="compositionally biased region" description="Basic and acidic residues" evidence="1">
    <location>
        <begin position="1381"/>
        <end position="1394"/>
    </location>
</feature>
<feature type="region of interest" description="Disordered" evidence="1">
    <location>
        <begin position="1112"/>
        <end position="1155"/>
    </location>
</feature>
<feature type="compositionally biased region" description="Basic residues" evidence="1">
    <location>
        <begin position="966"/>
        <end position="978"/>
    </location>
</feature>
<feature type="region of interest" description="Disordered" evidence="1">
    <location>
        <begin position="768"/>
        <end position="811"/>
    </location>
</feature>
<feature type="compositionally biased region" description="Basic and acidic residues" evidence="1">
    <location>
        <begin position="1315"/>
        <end position="1324"/>
    </location>
</feature>
<proteinExistence type="predicted"/>
<feature type="compositionally biased region" description="Basic residues" evidence="1">
    <location>
        <begin position="1262"/>
        <end position="1275"/>
    </location>
</feature>
<evidence type="ECO:0000313" key="2">
    <source>
        <dbReference type="Proteomes" id="UP000046395"/>
    </source>
</evidence>
<feature type="compositionally biased region" description="Basic and acidic residues" evidence="1">
    <location>
        <begin position="1337"/>
        <end position="1353"/>
    </location>
</feature>
<reference evidence="2" key="1">
    <citation type="submission" date="2013-11" db="EMBL/GenBank/DDBJ databases">
        <authorList>
            <person name="Aslett M."/>
        </authorList>
    </citation>
    <scope>NUCLEOTIDE SEQUENCE [LARGE SCALE GENOMIC DNA]</scope>
    <source>
        <strain evidence="2">Edinburgh</strain>
    </source>
</reference>
<feature type="compositionally biased region" description="Basic and acidic residues" evidence="1">
    <location>
        <begin position="1361"/>
        <end position="1370"/>
    </location>
</feature>
<feature type="region of interest" description="Disordered" evidence="1">
    <location>
        <begin position="942"/>
        <end position="980"/>
    </location>
</feature>
<name>A0A5S6QIR6_TRIMR</name>
<dbReference type="Proteomes" id="UP000046395">
    <property type="component" value="Unassembled WGS sequence"/>
</dbReference>
<accession>A0A5S6QIR6</accession>
<feature type="compositionally biased region" description="Basic residues" evidence="1">
    <location>
        <begin position="1636"/>
        <end position="1645"/>
    </location>
</feature>
<feature type="compositionally biased region" description="Basic and acidic residues" evidence="1">
    <location>
        <begin position="1412"/>
        <end position="1427"/>
    </location>
</feature>
<evidence type="ECO:0000313" key="4">
    <source>
        <dbReference type="WBParaSite" id="TMUE_2000007281.2"/>
    </source>
</evidence>
<feature type="compositionally biased region" description="Basic residues" evidence="1">
    <location>
        <begin position="1481"/>
        <end position="1491"/>
    </location>
</feature>
<feature type="compositionally biased region" description="Polar residues" evidence="1">
    <location>
        <begin position="434"/>
        <end position="454"/>
    </location>
</feature>
<feature type="region of interest" description="Disordered" evidence="1">
    <location>
        <begin position="365"/>
        <end position="393"/>
    </location>
</feature>
<feature type="compositionally biased region" description="Basic and acidic residues" evidence="1">
    <location>
        <begin position="1452"/>
        <end position="1467"/>
    </location>
</feature>
<feature type="compositionally biased region" description="Basic residues" evidence="1">
    <location>
        <begin position="1585"/>
        <end position="1602"/>
    </location>
</feature>
<feature type="region of interest" description="Disordered" evidence="1">
    <location>
        <begin position="418"/>
        <end position="497"/>
    </location>
</feature>
<keyword evidence="2" id="KW-1185">Reference proteome</keyword>